<name>A0ABV3GT25_MICGL</name>
<comment type="caution">
    <text evidence="2">The sequence shown here is derived from an EMBL/GenBank/DDBJ whole genome shotgun (WGS) entry which is preliminary data.</text>
</comment>
<gene>
    <name evidence="2" type="ORF">AB0I59_39825</name>
</gene>
<accession>A0ABV3GT25</accession>
<dbReference type="Proteomes" id="UP001551675">
    <property type="component" value="Unassembled WGS sequence"/>
</dbReference>
<dbReference type="RefSeq" id="WP_358141773.1">
    <property type="nucleotide sequence ID" value="NZ_JBFALK010000035.1"/>
</dbReference>
<feature type="compositionally biased region" description="Basic and acidic residues" evidence="1">
    <location>
        <begin position="22"/>
        <end position="46"/>
    </location>
</feature>
<reference evidence="2 3" key="1">
    <citation type="submission" date="2024-06" db="EMBL/GenBank/DDBJ databases">
        <title>The Natural Products Discovery Center: Release of the First 8490 Sequenced Strains for Exploring Actinobacteria Biosynthetic Diversity.</title>
        <authorList>
            <person name="Kalkreuter E."/>
            <person name="Kautsar S.A."/>
            <person name="Yang D."/>
            <person name="Bader C.D."/>
            <person name="Teijaro C.N."/>
            <person name="Fluegel L."/>
            <person name="Davis C.M."/>
            <person name="Simpson J.R."/>
            <person name="Lauterbach L."/>
            <person name="Steele A.D."/>
            <person name="Gui C."/>
            <person name="Meng S."/>
            <person name="Li G."/>
            <person name="Viehrig K."/>
            <person name="Ye F."/>
            <person name="Su P."/>
            <person name="Kiefer A.F."/>
            <person name="Nichols A."/>
            <person name="Cepeda A.J."/>
            <person name="Yan W."/>
            <person name="Fan B."/>
            <person name="Jiang Y."/>
            <person name="Adhikari A."/>
            <person name="Zheng C.-J."/>
            <person name="Schuster L."/>
            <person name="Cowan T.M."/>
            <person name="Smanski M.J."/>
            <person name="Chevrette M.G."/>
            <person name="De Carvalho L.P.S."/>
            <person name="Shen B."/>
        </authorList>
    </citation>
    <scope>NUCLEOTIDE SEQUENCE [LARGE SCALE GENOMIC DNA]</scope>
    <source>
        <strain evidence="2 3">NPDC050100</strain>
    </source>
</reference>
<evidence type="ECO:0000256" key="1">
    <source>
        <dbReference type="SAM" id="MobiDB-lite"/>
    </source>
</evidence>
<keyword evidence="3" id="KW-1185">Reference proteome</keyword>
<dbReference type="EMBL" id="JBFALK010000035">
    <property type="protein sequence ID" value="MEV0974777.1"/>
    <property type="molecule type" value="Genomic_DNA"/>
</dbReference>
<protein>
    <submittedName>
        <fullName evidence="2">Uncharacterized protein</fullName>
    </submittedName>
</protein>
<proteinExistence type="predicted"/>
<sequence>MIDHGHLSDAAYALQESNKVPRSSEKAEAVRKRLRSGEERLKVRWW</sequence>
<evidence type="ECO:0000313" key="3">
    <source>
        <dbReference type="Proteomes" id="UP001551675"/>
    </source>
</evidence>
<evidence type="ECO:0000313" key="2">
    <source>
        <dbReference type="EMBL" id="MEV0974777.1"/>
    </source>
</evidence>
<organism evidence="2 3">
    <name type="scientific">Microtetraspora glauca</name>
    <dbReference type="NCBI Taxonomy" id="1996"/>
    <lineage>
        <taxon>Bacteria</taxon>
        <taxon>Bacillati</taxon>
        <taxon>Actinomycetota</taxon>
        <taxon>Actinomycetes</taxon>
        <taxon>Streptosporangiales</taxon>
        <taxon>Streptosporangiaceae</taxon>
        <taxon>Microtetraspora</taxon>
    </lineage>
</organism>
<feature type="region of interest" description="Disordered" evidence="1">
    <location>
        <begin position="13"/>
        <end position="46"/>
    </location>
</feature>